<dbReference type="PRINTS" id="PR00723">
    <property type="entry name" value="SUBTILISIN"/>
</dbReference>
<dbReference type="PANTHER" id="PTHR10795">
    <property type="entry name" value="PROPROTEIN CONVERTASE SUBTILISIN/KEXIN"/>
    <property type="match status" value="1"/>
</dbReference>
<gene>
    <name evidence="8" type="ORF">Slati_3140000</name>
</gene>
<dbReference type="Gene3D" id="3.30.70.80">
    <property type="entry name" value="Peptidase S8 propeptide/proteinase inhibitor I9"/>
    <property type="match status" value="1"/>
</dbReference>
<evidence type="ECO:0000256" key="3">
    <source>
        <dbReference type="ARBA" id="ARBA00022729"/>
    </source>
</evidence>
<dbReference type="InterPro" id="IPR045051">
    <property type="entry name" value="SBT"/>
</dbReference>
<evidence type="ECO:0000313" key="8">
    <source>
        <dbReference type="EMBL" id="KAL0421171.1"/>
    </source>
</evidence>
<dbReference type="Pfam" id="PF00082">
    <property type="entry name" value="Peptidase_S8"/>
    <property type="match status" value="1"/>
</dbReference>
<keyword evidence="3" id="KW-0732">Signal</keyword>
<proteinExistence type="inferred from homology"/>
<dbReference type="InterPro" id="IPR000209">
    <property type="entry name" value="Peptidase_S8/S53_dom"/>
</dbReference>
<dbReference type="Pfam" id="PF05922">
    <property type="entry name" value="Inhibitor_I9"/>
    <property type="match status" value="1"/>
</dbReference>
<reference evidence="8" key="2">
    <citation type="journal article" date="2024" name="Plant">
        <title>Genomic evolution and insights into agronomic trait innovations of Sesamum species.</title>
        <authorList>
            <person name="Miao H."/>
            <person name="Wang L."/>
            <person name="Qu L."/>
            <person name="Liu H."/>
            <person name="Sun Y."/>
            <person name="Le M."/>
            <person name="Wang Q."/>
            <person name="Wei S."/>
            <person name="Zheng Y."/>
            <person name="Lin W."/>
            <person name="Duan Y."/>
            <person name="Cao H."/>
            <person name="Xiong S."/>
            <person name="Wang X."/>
            <person name="Wei L."/>
            <person name="Li C."/>
            <person name="Ma Q."/>
            <person name="Ju M."/>
            <person name="Zhao R."/>
            <person name="Li G."/>
            <person name="Mu C."/>
            <person name="Tian Q."/>
            <person name="Mei H."/>
            <person name="Zhang T."/>
            <person name="Gao T."/>
            <person name="Zhang H."/>
        </authorList>
    </citation>
    <scope>NUCLEOTIDE SEQUENCE</scope>
    <source>
        <strain evidence="8">KEN1</strain>
    </source>
</reference>
<keyword evidence="5" id="KW-0720">Serine protease</keyword>
<dbReference type="GO" id="GO:0004252">
    <property type="term" value="F:serine-type endopeptidase activity"/>
    <property type="evidence" value="ECO:0007669"/>
    <property type="project" value="InterPro"/>
</dbReference>
<comment type="caution">
    <text evidence="8">The sequence shown here is derived from an EMBL/GenBank/DDBJ whole genome shotgun (WGS) entry which is preliminary data.</text>
</comment>
<dbReference type="EMBL" id="JACGWN010000011">
    <property type="protein sequence ID" value="KAL0421171.1"/>
    <property type="molecule type" value="Genomic_DNA"/>
</dbReference>
<evidence type="ECO:0000256" key="1">
    <source>
        <dbReference type="ARBA" id="ARBA00011073"/>
    </source>
</evidence>
<comment type="similarity">
    <text evidence="1">Belongs to the peptidase S8 family.</text>
</comment>
<dbReference type="InterPro" id="IPR015500">
    <property type="entry name" value="Peptidase_S8_subtilisin-rel"/>
</dbReference>
<dbReference type="InterPro" id="IPR036852">
    <property type="entry name" value="Peptidase_S8/S53_dom_sf"/>
</dbReference>
<keyword evidence="2 8" id="KW-0645">Protease</keyword>
<dbReference type="GO" id="GO:0006508">
    <property type="term" value="P:proteolysis"/>
    <property type="evidence" value="ECO:0007669"/>
    <property type="project" value="UniProtKB-KW"/>
</dbReference>
<evidence type="ECO:0000259" key="6">
    <source>
        <dbReference type="Pfam" id="PF00082"/>
    </source>
</evidence>
<feature type="domain" description="Inhibitor I9" evidence="7">
    <location>
        <begin position="3"/>
        <end position="25"/>
    </location>
</feature>
<dbReference type="Gene3D" id="3.40.50.200">
    <property type="entry name" value="Peptidase S8/S53 domain"/>
    <property type="match status" value="1"/>
</dbReference>
<dbReference type="InterPro" id="IPR010259">
    <property type="entry name" value="S8pro/Inhibitor_I9"/>
</dbReference>
<name>A0AAW2UYI5_9LAMI</name>
<dbReference type="SUPFAM" id="SSF52743">
    <property type="entry name" value="Subtilisin-like"/>
    <property type="match status" value="1"/>
</dbReference>
<reference evidence="8" key="1">
    <citation type="submission" date="2020-06" db="EMBL/GenBank/DDBJ databases">
        <authorList>
            <person name="Li T."/>
            <person name="Hu X."/>
            <person name="Zhang T."/>
            <person name="Song X."/>
            <person name="Zhang H."/>
            <person name="Dai N."/>
            <person name="Sheng W."/>
            <person name="Hou X."/>
            <person name="Wei L."/>
        </authorList>
    </citation>
    <scope>NUCLEOTIDE SEQUENCE</scope>
    <source>
        <strain evidence="8">KEN1</strain>
        <tissue evidence="8">Leaf</tissue>
    </source>
</reference>
<evidence type="ECO:0000256" key="5">
    <source>
        <dbReference type="ARBA" id="ARBA00022825"/>
    </source>
</evidence>
<dbReference type="InterPro" id="IPR037045">
    <property type="entry name" value="S8pro/Inhibitor_I9_sf"/>
</dbReference>
<evidence type="ECO:0000256" key="4">
    <source>
        <dbReference type="ARBA" id="ARBA00022801"/>
    </source>
</evidence>
<feature type="domain" description="Peptidase S8/S53" evidence="6">
    <location>
        <begin position="50"/>
        <end position="133"/>
    </location>
</feature>
<accession>A0AAW2UYI5</accession>
<organism evidence="8">
    <name type="scientific">Sesamum latifolium</name>
    <dbReference type="NCBI Taxonomy" id="2727402"/>
    <lineage>
        <taxon>Eukaryota</taxon>
        <taxon>Viridiplantae</taxon>
        <taxon>Streptophyta</taxon>
        <taxon>Embryophyta</taxon>
        <taxon>Tracheophyta</taxon>
        <taxon>Spermatophyta</taxon>
        <taxon>Magnoliopsida</taxon>
        <taxon>eudicotyledons</taxon>
        <taxon>Gunneridae</taxon>
        <taxon>Pentapetalae</taxon>
        <taxon>asterids</taxon>
        <taxon>lamiids</taxon>
        <taxon>Lamiales</taxon>
        <taxon>Pedaliaceae</taxon>
        <taxon>Sesamum</taxon>
    </lineage>
</organism>
<protein>
    <submittedName>
        <fullName evidence="8">Subtilisin-like protease SBT4.3</fullName>
    </submittedName>
</protein>
<keyword evidence="4" id="KW-0378">Hydrolase</keyword>
<evidence type="ECO:0000256" key="2">
    <source>
        <dbReference type="ARBA" id="ARBA00022670"/>
    </source>
</evidence>
<sequence length="200" mass="21579">MDALLRSYKRSFNGFAAHLTNQEQKLAKLSDLRQQDHETSWAQRENPKAGSDAVIGVLDSGIWPGSESFCGQAQYHKLKLRTYDLVIRACFCTTIPTVDSARDTTGHGTHTASIAAGNYVEDASFYGIANGIATKGILTVQSARNNGLIRPETITSFCAMAADTKVTLGNGKIIVDKAVNSNMNGTQFPFVYGKGVQADV</sequence>
<evidence type="ECO:0000259" key="7">
    <source>
        <dbReference type="Pfam" id="PF05922"/>
    </source>
</evidence>
<dbReference type="AlphaFoldDB" id="A0AAW2UYI5"/>